<reference evidence="2 3" key="1">
    <citation type="submission" date="2021-06" db="EMBL/GenBank/DDBJ databases">
        <title>Caerostris extrusa draft genome.</title>
        <authorList>
            <person name="Kono N."/>
            <person name="Arakawa K."/>
        </authorList>
    </citation>
    <scope>NUCLEOTIDE SEQUENCE [LARGE SCALE GENOMIC DNA]</scope>
</reference>
<dbReference type="AlphaFoldDB" id="A0AAV4WSW0"/>
<evidence type="ECO:0000313" key="3">
    <source>
        <dbReference type="Proteomes" id="UP001054945"/>
    </source>
</evidence>
<dbReference type="EMBL" id="BPLR01016605">
    <property type="protein sequence ID" value="GIY85025.1"/>
    <property type="molecule type" value="Genomic_DNA"/>
</dbReference>
<sequence length="289" mass="33109">MFKQDLCLRIFHWLGRWDIYETAIDWSWPLITQEESSSPSRFPARRIDLPAPRLDAFPESGHNREDLRLLGHHIYIGYTLETHVCIGKLYLNIALICLDRADSISTINALSSHLMGSIKGIYYSYSDCTLCCNTTDINLKDSSTVSTSNGFPMSRTLPHHSIKQKLHANPTEYPQPSNCAKPPDIVNLKKLRILNAQHRFSSPEIPPPAAKSSPAPIKKFHQRDVIRRNWVGCPPNKNLTVVFVIHRQKRQQEHQQGIDGRGIRDRPNNIAAQPRPPHRKKDPLFLFLF</sequence>
<evidence type="ECO:0000313" key="2">
    <source>
        <dbReference type="EMBL" id="GIY85025.1"/>
    </source>
</evidence>
<accession>A0AAV4WSW0</accession>
<name>A0AAV4WSW0_CAEEX</name>
<proteinExistence type="predicted"/>
<gene>
    <name evidence="2" type="ORF">CEXT_86181</name>
</gene>
<comment type="caution">
    <text evidence="2">The sequence shown here is derived from an EMBL/GenBank/DDBJ whole genome shotgun (WGS) entry which is preliminary data.</text>
</comment>
<protein>
    <submittedName>
        <fullName evidence="2">Uncharacterized protein</fullName>
    </submittedName>
</protein>
<organism evidence="2 3">
    <name type="scientific">Caerostris extrusa</name>
    <name type="common">Bark spider</name>
    <name type="synonym">Caerostris bankana</name>
    <dbReference type="NCBI Taxonomy" id="172846"/>
    <lineage>
        <taxon>Eukaryota</taxon>
        <taxon>Metazoa</taxon>
        <taxon>Ecdysozoa</taxon>
        <taxon>Arthropoda</taxon>
        <taxon>Chelicerata</taxon>
        <taxon>Arachnida</taxon>
        <taxon>Araneae</taxon>
        <taxon>Araneomorphae</taxon>
        <taxon>Entelegynae</taxon>
        <taxon>Araneoidea</taxon>
        <taxon>Araneidae</taxon>
        <taxon>Caerostris</taxon>
    </lineage>
</organism>
<dbReference type="Proteomes" id="UP001054945">
    <property type="component" value="Unassembled WGS sequence"/>
</dbReference>
<keyword evidence="3" id="KW-1185">Reference proteome</keyword>
<evidence type="ECO:0000256" key="1">
    <source>
        <dbReference type="SAM" id="MobiDB-lite"/>
    </source>
</evidence>
<feature type="region of interest" description="Disordered" evidence="1">
    <location>
        <begin position="250"/>
        <end position="281"/>
    </location>
</feature>